<feature type="region of interest" description="Disordered" evidence="1">
    <location>
        <begin position="22"/>
        <end position="59"/>
    </location>
</feature>
<gene>
    <name evidence="2" type="ORF">DCAF_LOCUS27248</name>
</gene>
<evidence type="ECO:0000313" key="2">
    <source>
        <dbReference type="EMBL" id="CAK7356965.1"/>
    </source>
</evidence>
<name>A0AAV1SSD7_9ROSI</name>
<dbReference type="AlphaFoldDB" id="A0AAV1SSD7"/>
<dbReference type="EMBL" id="CAWUPB010001197">
    <property type="protein sequence ID" value="CAK7356965.1"/>
    <property type="molecule type" value="Genomic_DNA"/>
</dbReference>
<dbReference type="Proteomes" id="UP001314170">
    <property type="component" value="Unassembled WGS sequence"/>
</dbReference>
<comment type="caution">
    <text evidence="2">The sequence shown here is derived from an EMBL/GenBank/DDBJ whole genome shotgun (WGS) entry which is preliminary data.</text>
</comment>
<proteinExistence type="predicted"/>
<evidence type="ECO:0000313" key="3">
    <source>
        <dbReference type="Proteomes" id="UP001314170"/>
    </source>
</evidence>
<reference evidence="2 3" key="1">
    <citation type="submission" date="2024-01" db="EMBL/GenBank/DDBJ databases">
        <authorList>
            <person name="Waweru B."/>
        </authorList>
    </citation>
    <scope>NUCLEOTIDE SEQUENCE [LARGE SCALE GENOMIC DNA]</scope>
</reference>
<protein>
    <submittedName>
        <fullName evidence="2">Uncharacterized protein</fullName>
    </submittedName>
</protein>
<organism evidence="2 3">
    <name type="scientific">Dovyalis caffra</name>
    <dbReference type="NCBI Taxonomy" id="77055"/>
    <lineage>
        <taxon>Eukaryota</taxon>
        <taxon>Viridiplantae</taxon>
        <taxon>Streptophyta</taxon>
        <taxon>Embryophyta</taxon>
        <taxon>Tracheophyta</taxon>
        <taxon>Spermatophyta</taxon>
        <taxon>Magnoliopsida</taxon>
        <taxon>eudicotyledons</taxon>
        <taxon>Gunneridae</taxon>
        <taxon>Pentapetalae</taxon>
        <taxon>rosids</taxon>
        <taxon>fabids</taxon>
        <taxon>Malpighiales</taxon>
        <taxon>Salicaceae</taxon>
        <taxon>Flacourtieae</taxon>
        <taxon>Dovyalis</taxon>
    </lineage>
</organism>
<accession>A0AAV1SSD7</accession>
<evidence type="ECO:0000256" key="1">
    <source>
        <dbReference type="SAM" id="MobiDB-lite"/>
    </source>
</evidence>
<sequence length="180" mass="19742">MNSLFELLLVEELQDQENKLSTERRHLKRTQFSKKQSPSDVTGGTGTGRELGWGGSVEPSDRVGKLKKVILTPSLSDTLRQTSIGQDIWSYSPYIPDRNKIQKINRATGQSLGWISLNHPEFRGSVGSSTNYGSKCRRAAIAGPSALAGFREAPLDGLSTSKKIIIIIILDALLLLYGLD</sequence>
<keyword evidence="3" id="KW-1185">Reference proteome</keyword>
<feature type="compositionally biased region" description="Gly residues" evidence="1">
    <location>
        <begin position="43"/>
        <end position="55"/>
    </location>
</feature>